<dbReference type="Proteomes" id="UP000002402">
    <property type="component" value="Chromosome"/>
</dbReference>
<accession>Q1CXD7</accession>
<dbReference type="EMBL" id="CP000113">
    <property type="protein sequence ID" value="ABF90697.1"/>
    <property type="molecule type" value="Genomic_DNA"/>
</dbReference>
<dbReference type="AlphaFoldDB" id="Q1CXD7"/>
<protein>
    <submittedName>
        <fullName evidence="1">Uncharacterized protein</fullName>
    </submittedName>
</protein>
<organism evidence="1 2">
    <name type="scientific">Myxococcus xanthus (strain DK1622)</name>
    <dbReference type="NCBI Taxonomy" id="246197"/>
    <lineage>
        <taxon>Bacteria</taxon>
        <taxon>Pseudomonadati</taxon>
        <taxon>Myxococcota</taxon>
        <taxon>Myxococcia</taxon>
        <taxon>Myxococcales</taxon>
        <taxon>Cystobacterineae</taxon>
        <taxon>Myxococcaceae</taxon>
        <taxon>Myxococcus</taxon>
    </lineage>
</organism>
<dbReference type="EnsemblBacteria" id="ABF90697">
    <property type="protein sequence ID" value="ABF90697"/>
    <property type="gene ID" value="MXAN_6819"/>
</dbReference>
<dbReference type="STRING" id="246197.MXAN_6819"/>
<evidence type="ECO:0000313" key="1">
    <source>
        <dbReference type="EMBL" id="ABF90697.1"/>
    </source>
</evidence>
<name>Q1CXD7_MYXXD</name>
<reference evidence="1 2" key="1">
    <citation type="journal article" date="2006" name="Proc. Natl. Acad. Sci. U.S.A.">
        <title>Evolution of sensory complexity recorded in a myxobacterial genome.</title>
        <authorList>
            <person name="Goldman B.S."/>
            <person name="Nierman W.C."/>
            <person name="Kaiser D."/>
            <person name="Slater S.C."/>
            <person name="Durkin A.S."/>
            <person name="Eisen J.A."/>
            <person name="Ronning C.M."/>
            <person name="Barbazuk W.B."/>
            <person name="Blanchard M."/>
            <person name="Field C."/>
            <person name="Halling C."/>
            <person name="Hinkle G."/>
            <person name="Iartchuk O."/>
            <person name="Kim H.S."/>
            <person name="Mackenzie C."/>
            <person name="Madupu R."/>
            <person name="Miller N."/>
            <person name="Shvartsbeyn A."/>
            <person name="Sullivan S.A."/>
            <person name="Vaudin M."/>
            <person name="Wiegand R."/>
            <person name="Kaplan H.B."/>
        </authorList>
    </citation>
    <scope>NUCLEOTIDE SEQUENCE [LARGE SCALE GENOMIC DNA]</scope>
    <source>
        <strain evidence="2">DK1622</strain>
    </source>
</reference>
<proteinExistence type="predicted"/>
<dbReference type="HOGENOM" id="CLU_1169662_0_0_7"/>
<evidence type="ECO:0000313" key="2">
    <source>
        <dbReference type="Proteomes" id="UP000002402"/>
    </source>
</evidence>
<dbReference type="KEGG" id="mxa:MXAN_6819"/>
<gene>
    <name evidence="1" type="ordered locus">MXAN_6819</name>
</gene>
<keyword evidence="2" id="KW-1185">Reference proteome</keyword>
<sequence>MQHIRPGRQSARRKVSLTCGALPPSGARGLKPPSLAACALAVLLSPCLASANEDDDGGVRTNTARLLTTDAAEVIDAPVLGLQRTALPLFAGLAVDTSMYANALLAPNVGLRWAMAASPHRVVLGARYTHFVGASVYSDVVTSGADTPALQRFEPELSGPSFYGVYGLSLGPVLVQGEARYGLYTSDYLSFTGALAFNFAGHWSVVGEAGVRVKGGSTLRAAAGIRYGGEHFGLGVGATYVDMSDPALPGESLPVLPVVDLSWSFR</sequence>